<evidence type="ECO:0000256" key="3">
    <source>
        <dbReference type="ARBA" id="ARBA00022777"/>
    </source>
</evidence>
<evidence type="ECO:0000256" key="2">
    <source>
        <dbReference type="ARBA" id="ARBA00022679"/>
    </source>
</evidence>
<dbReference type="PIRSF" id="PIRSF000538">
    <property type="entry name" value="GlpK"/>
    <property type="match status" value="1"/>
</dbReference>
<organism evidence="7 8">
    <name type="scientific">Pullulanibacillus camelliae</name>
    <dbReference type="NCBI Taxonomy" id="1707096"/>
    <lineage>
        <taxon>Bacteria</taxon>
        <taxon>Bacillati</taxon>
        <taxon>Bacillota</taxon>
        <taxon>Bacilli</taxon>
        <taxon>Bacillales</taxon>
        <taxon>Sporolactobacillaceae</taxon>
        <taxon>Pullulanibacillus</taxon>
    </lineage>
</organism>
<comment type="similarity">
    <text evidence="1 4">Belongs to the FGGY kinase family.</text>
</comment>
<dbReference type="InterPro" id="IPR018485">
    <property type="entry name" value="FGGY_C"/>
</dbReference>
<dbReference type="Gene3D" id="3.30.420.40">
    <property type="match status" value="2"/>
</dbReference>
<name>A0A8J2VJV4_9BACL</name>
<dbReference type="InterPro" id="IPR006002">
    <property type="entry name" value="Gluconate_kinase"/>
</dbReference>
<evidence type="ECO:0000313" key="8">
    <source>
        <dbReference type="Proteomes" id="UP000628775"/>
    </source>
</evidence>
<dbReference type="InterPro" id="IPR043129">
    <property type="entry name" value="ATPase_NBD"/>
</dbReference>
<dbReference type="AlphaFoldDB" id="A0A8J2VJV4"/>
<dbReference type="PROSITE" id="PS00445">
    <property type="entry name" value="FGGY_KINASES_2"/>
    <property type="match status" value="1"/>
</dbReference>
<comment type="caution">
    <text evidence="7">The sequence shown here is derived from an EMBL/GenBank/DDBJ whole genome shotgun (WGS) entry which is preliminary data.</text>
</comment>
<evidence type="ECO:0000259" key="5">
    <source>
        <dbReference type="Pfam" id="PF00370"/>
    </source>
</evidence>
<feature type="domain" description="Carbohydrate kinase FGGY N-terminal" evidence="5">
    <location>
        <begin position="7"/>
        <end position="250"/>
    </location>
</feature>
<sequence>MSQNEIVVGVDIGTTSTKTAAFDENGNIFAQSSCEYPLYSDIPTRAEQNTEEIYQAVVQTLSEVVKTVTTNSGHVVAISFSSAMHSLIALDKNGSPITRSITWADQRASSEADELKHTVTGQGIYRRTGTPIHPMSPLVKLMWFKENDTNTYQKATKWIGIKEYIFYRFFGEFIVDYSIASATGLFNLETLSWDNKALSLAGIETSQLSEPVATTHIIKGLNKDIAKQIGIPEDLPFCVGASDGVLANLGVGALAPGSVACSIGTSGAVRTVVNEPTTDPKGRLFCYALTEKQWVVGGPINNGGVAFRWVRDQIFPDLQEQSGDPYDALTAMAKEIHPGADGLLFLPYLTGERAPLWNADTKGVFFGLTLNHDRRHMIRAVMEGVMFQMHAVVSALQEIGVDPHEFRVTGGFTKSPLWRQIMADIFEKDILVPASPQGSCLGAALLAMKALGMINDFSTVEKKVEIGDIHHPKEEAVNIYQELKPIFLNLAEKLTPDFKALSLIQKNITT</sequence>
<reference evidence="7" key="2">
    <citation type="submission" date="2020-09" db="EMBL/GenBank/DDBJ databases">
        <authorList>
            <person name="Sun Q."/>
            <person name="Zhou Y."/>
        </authorList>
    </citation>
    <scope>NUCLEOTIDE SEQUENCE</scope>
    <source>
        <strain evidence="7">CGMCC 1.15371</strain>
    </source>
</reference>
<accession>A0A8J2VJV4</accession>
<evidence type="ECO:0000313" key="7">
    <source>
        <dbReference type="EMBL" id="GGE28129.1"/>
    </source>
</evidence>
<dbReference type="Pfam" id="PF02782">
    <property type="entry name" value="FGGY_C"/>
    <property type="match status" value="1"/>
</dbReference>
<dbReference type="Pfam" id="PF00370">
    <property type="entry name" value="FGGY_N"/>
    <property type="match status" value="1"/>
</dbReference>
<dbReference type="InterPro" id="IPR050406">
    <property type="entry name" value="FGGY_Carb_Kinase"/>
</dbReference>
<dbReference type="InterPro" id="IPR018483">
    <property type="entry name" value="Carb_kinase_FGGY_CS"/>
</dbReference>
<dbReference type="PANTHER" id="PTHR43095:SF2">
    <property type="entry name" value="GLUCONOKINASE"/>
    <property type="match status" value="1"/>
</dbReference>
<dbReference type="GO" id="GO:0019521">
    <property type="term" value="P:D-gluconate metabolic process"/>
    <property type="evidence" value="ECO:0007669"/>
    <property type="project" value="InterPro"/>
</dbReference>
<gene>
    <name evidence="7" type="primary">gntK</name>
    <name evidence="7" type="ORF">GCM10011391_03320</name>
</gene>
<dbReference type="InterPro" id="IPR000577">
    <property type="entry name" value="Carb_kinase_FGGY"/>
</dbReference>
<keyword evidence="8" id="KW-1185">Reference proteome</keyword>
<dbReference type="SUPFAM" id="SSF53067">
    <property type="entry name" value="Actin-like ATPase domain"/>
    <property type="match status" value="2"/>
</dbReference>
<dbReference type="EMBL" id="BMIR01000001">
    <property type="protein sequence ID" value="GGE28129.1"/>
    <property type="molecule type" value="Genomic_DNA"/>
</dbReference>
<proteinExistence type="inferred from homology"/>
<evidence type="ECO:0000256" key="4">
    <source>
        <dbReference type="RuleBase" id="RU003733"/>
    </source>
</evidence>
<dbReference type="PANTHER" id="PTHR43095">
    <property type="entry name" value="SUGAR KINASE"/>
    <property type="match status" value="1"/>
</dbReference>
<protein>
    <submittedName>
        <fullName evidence="7">Gluconate kinase</fullName>
    </submittedName>
</protein>
<keyword evidence="2 4" id="KW-0808">Transferase</keyword>
<dbReference type="RefSeq" id="WP_188688183.1">
    <property type="nucleotide sequence ID" value="NZ_BMIR01000001.1"/>
</dbReference>
<dbReference type="CDD" id="cd07770">
    <property type="entry name" value="ASKHA_NBD_FGGY_GntK"/>
    <property type="match status" value="1"/>
</dbReference>
<evidence type="ECO:0000256" key="1">
    <source>
        <dbReference type="ARBA" id="ARBA00009156"/>
    </source>
</evidence>
<dbReference type="GO" id="GO:0046316">
    <property type="term" value="F:gluconokinase activity"/>
    <property type="evidence" value="ECO:0007669"/>
    <property type="project" value="InterPro"/>
</dbReference>
<keyword evidence="3 4" id="KW-0418">Kinase</keyword>
<dbReference type="InterPro" id="IPR018484">
    <property type="entry name" value="FGGY_N"/>
</dbReference>
<reference evidence="7" key="1">
    <citation type="journal article" date="2014" name="Int. J. Syst. Evol. Microbiol.">
        <title>Complete genome sequence of Corynebacterium casei LMG S-19264T (=DSM 44701T), isolated from a smear-ripened cheese.</title>
        <authorList>
            <consortium name="US DOE Joint Genome Institute (JGI-PGF)"/>
            <person name="Walter F."/>
            <person name="Albersmeier A."/>
            <person name="Kalinowski J."/>
            <person name="Ruckert C."/>
        </authorList>
    </citation>
    <scope>NUCLEOTIDE SEQUENCE</scope>
    <source>
        <strain evidence="7">CGMCC 1.15371</strain>
    </source>
</reference>
<feature type="domain" description="Carbohydrate kinase FGGY C-terminal" evidence="6">
    <location>
        <begin position="260"/>
        <end position="450"/>
    </location>
</feature>
<dbReference type="Proteomes" id="UP000628775">
    <property type="component" value="Unassembled WGS sequence"/>
</dbReference>
<evidence type="ECO:0000259" key="6">
    <source>
        <dbReference type="Pfam" id="PF02782"/>
    </source>
</evidence>
<dbReference type="NCBIfam" id="TIGR01314">
    <property type="entry name" value="gntK_FGGY"/>
    <property type="match status" value="1"/>
</dbReference>
<dbReference type="PROSITE" id="PS00933">
    <property type="entry name" value="FGGY_KINASES_1"/>
    <property type="match status" value="1"/>
</dbReference>